<evidence type="ECO:0000259" key="11">
    <source>
        <dbReference type="PROSITE" id="PS50885"/>
    </source>
</evidence>
<dbReference type="GO" id="GO:0006935">
    <property type="term" value="P:chemotaxis"/>
    <property type="evidence" value="ECO:0007669"/>
    <property type="project" value="InterPro"/>
</dbReference>
<evidence type="ECO:0000313" key="13">
    <source>
        <dbReference type="Proteomes" id="UP000250928"/>
    </source>
</evidence>
<dbReference type="SMART" id="SM00304">
    <property type="entry name" value="HAMP"/>
    <property type="match status" value="1"/>
</dbReference>
<dbReference type="Pfam" id="PF17200">
    <property type="entry name" value="sCache_2"/>
    <property type="match status" value="1"/>
</dbReference>
<proteinExistence type="inferred from homology"/>
<dbReference type="InterPro" id="IPR003660">
    <property type="entry name" value="HAMP_dom"/>
</dbReference>
<dbReference type="Pfam" id="PF00672">
    <property type="entry name" value="HAMP"/>
    <property type="match status" value="1"/>
</dbReference>
<dbReference type="FunFam" id="1.10.287.950:FF:000001">
    <property type="entry name" value="Methyl-accepting chemotaxis sensory transducer"/>
    <property type="match status" value="1"/>
</dbReference>
<dbReference type="SUPFAM" id="SSF58104">
    <property type="entry name" value="Methyl-accepting chemotaxis protein (MCP) signaling domain"/>
    <property type="match status" value="1"/>
</dbReference>
<dbReference type="Gene3D" id="1.20.120.30">
    <property type="entry name" value="Aspartate receptor, ligand-binding domain"/>
    <property type="match status" value="1"/>
</dbReference>
<evidence type="ECO:0000256" key="5">
    <source>
        <dbReference type="ARBA" id="ARBA00023136"/>
    </source>
</evidence>
<dbReference type="EMBL" id="PQCO01000191">
    <property type="protein sequence ID" value="PUE01891.1"/>
    <property type="molecule type" value="Genomic_DNA"/>
</dbReference>
<evidence type="ECO:0000259" key="10">
    <source>
        <dbReference type="PROSITE" id="PS50111"/>
    </source>
</evidence>
<evidence type="ECO:0000256" key="8">
    <source>
        <dbReference type="PROSITE-ProRule" id="PRU00284"/>
    </source>
</evidence>
<evidence type="ECO:0000256" key="6">
    <source>
        <dbReference type="ARBA" id="ARBA00023224"/>
    </source>
</evidence>
<dbReference type="CDD" id="cd11386">
    <property type="entry name" value="MCP_signal"/>
    <property type="match status" value="1"/>
</dbReference>
<dbReference type="InterPro" id="IPR025991">
    <property type="entry name" value="Chemoreceptor_zinc-bind_dom"/>
</dbReference>
<gene>
    <name evidence="12" type="ORF">C3L24_07155</name>
</gene>
<feature type="domain" description="Methyl-accepting transducer" evidence="10">
    <location>
        <begin position="286"/>
        <end position="522"/>
    </location>
</feature>
<evidence type="ECO:0000256" key="2">
    <source>
        <dbReference type="ARBA" id="ARBA00022475"/>
    </source>
</evidence>
<protein>
    <recommendedName>
        <fullName evidence="14">Methyl-accepting chemotaxis protein</fullName>
    </recommendedName>
</protein>
<dbReference type="PROSITE" id="PS50885">
    <property type="entry name" value="HAMP"/>
    <property type="match status" value="1"/>
</dbReference>
<evidence type="ECO:0008006" key="14">
    <source>
        <dbReference type="Google" id="ProtNLM"/>
    </source>
</evidence>
<evidence type="ECO:0000256" key="4">
    <source>
        <dbReference type="ARBA" id="ARBA00022989"/>
    </source>
</evidence>
<dbReference type="Gene3D" id="1.10.287.950">
    <property type="entry name" value="Methyl-accepting chemotaxis protein"/>
    <property type="match status" value="1"/>
</dbReference>
<keyword evidence="2" id="KW-1003">Cell membrane</keyword>
<keyword evidence="6 8" id="KW-0807">Transducer</keyword>
<dbReference type="PANTHER" id="PTHR32089:SF112">
    <property type="entry name" value="LYSOZYME-LIKE PROTEIN-RELATED"/>
    <property type="match status" value="1"/>
</dbReference>
<evidence type="ECO:0000256" key="1">
    <source>
        <dbReference type="ARBA" id="ARBA00004651"/>
    </source>
</evidence>
<organism evidence="12 13">
    <name type="scientific">Candidatus Sedimenticola endophacoides</name>
    <dbReference type="NCBI Taxonomy" id="2548426"/>
    <lineage>
        <taxon>Bacteria</taxon>
        <taxon>Pseudomonadati</taxon>
        <taxon>Pseudomonadota</taxon>
        <taxon>Gammaproteobacteria</taxon>
        <taxon>Chromatiales</taxon>
        <taxon>Sedimenticolaceae</taxon>
        <taxon>Sedimenticola</taxon>
    </lineage>
</organism>
<dbReference type="AlphaFoldDB" id="A0A6N4DU60"/>
<dbReference type="InterPro" id="IPR004090">
    <property type="entry name" value="Chemotax_Me-accpt_rcpt"/>
</dbReference>
<dbReference type="GO" id="GO:0005886">
    <property type="term" value="C:plasma membrane"/>
    <property type="evidence" value="ECO:0007669"/>
    <property type="project" value="UniProtKB-SubCell"/>
</dbReference>
<dbReference type="PANTHER" id="PTHR32089">
    <property type="entry name" value="METHYL-ACCEPTING CHEMOTAXIS PROTEIN MCPB"/>
    <property type="match status" value="1"/>
</dbReference>
<dbReference type="PRINTS" id="PR00260">
    <property type="entry name" value="CHEMTRNSDUCR"/>
</dbReference>
<dbReference type="CDD" id="cd06225">
    <property type="entry name" value="HAMP"/>
    <property type="match status" value="1"/>
</dbReference>
<dbReference type="PROSITE" id="PS50111">
    <property type="entry name" value="CHEMOTAXIS_TRANSDUC_2"/>
    <property type="match status" value="1"/>
</dbReference>
<keyword evidence="4 9" id="KW-1133">Transmembrane helix</keyword>
<evidence type="ECO:0000256" key="9">
    <source>
        <dbReference type="SAM" id="Phobius"/>
    </source>
</evidence>
<feature type="domain" description="HAMP" evidence="11">
    <location>
        <begin position="227"/>
        <end position="281"/>
    </location>
</feature>
<evidence type="ECO:0000256" key="7">
    <source>
        <dbReference type="ARBA" id="ARBA00029447"/>
    </source>
</evidence>
<dbReference type="GO" id="GO:0004888">
    <property type="term" value="F:transmembrane signaling receptor activity"/>
    <property type="evidence" value="ECO:0007669"/>
    <property type="project" value="InterPro"/>
</dbReference>
<reference evidence="12 13" key="1">
    <citation type="submission" date="2018-01" db="EMBL/GenBank/DDBJ databases">
        <title>Novel co-symbiosis in the lucinid bivalve Phacoides pectinatus.</title>
        <authorList>
            <person name="Lim S.J."/>
            <person name="Davis B.G."/>
            <person name="Gill D.E."/>
            <person name="Engel A.S."/>
            <person name="Anderson L.C."/>
            <person name="Campbell B.J."/>
        </authorList>
    </citation>
    <scope>NUCLEOTIDE SEQUENCE [LARGE SCALE GENOMIC DNA]</scope>
    <source>
        <strain evidence="12">N3_P5</strain>
    </source>
</reference>
<evidence type="ECO:0000313" key="12">
    <source>
        <dbReference type="EMBL" id="PUE01891.1"/>
    </source>
</evidence>
<comment type="similarity">
    <text evidence="7">Belongs to the methyl-accepting chemotaxis (MCP) protein family.</text>
</comment>
<dbReference type="Gene3D" id="3.30.450.20">
    <property type="entry name" value="PAS domain"/>
    <property type="match status" value="1"/>
</dbReference>
<comment type="caution">
    <text evidence="12">The sequence shown here is derived from an EMBL/GenBank/DDBJ whole genome shotgun (WGS) entry which is preliminary data.</text>
</comment>
<dbReference type="SMART" id="SM00283">
    <property type="entry name" value="MA"/>
    <property type="match status" value="1"/>
</dbReference>
<dbReference type="Pfam" id="PF13682">
    <property type="entry name" value="CZB"/>
    <property type="match status" value="1"/>
</dbReference>
<dbReference type="InterPro" id="IPR033480">
    <property type="entry name" value="sCache_2"/>
</dbReference>
<comment type="subcellular location">
    <subcellularLocation>
        <location evidence="1">Cell membrane</location>
        <topology evidence="1">Multi-pass membrane protein</topology>
    </subcellularLocation>
</comment>
<accession>A0A6N4DU60</accession>
<sequence length="680" mass="73839">MCIATGRPWASFRPGNLGNRSRHMIRFITRLTIRAKLLLLVLITISAVVASLILGLERTRDHLGQSGDAAMAQWVETLHRVLSAQHALNQGGALSETKAREQALALIRGLSQGQTRGVWIIDSQPVLLVNTGPGPREGAPAAEGGQSFAAALTLVKKRGAGYIDLVWPETEQPTRSYVKRFQPWGWVIGAGRSPEEESLFIAEVRYRLAAGGVVLLLVLAASWWLARAITGPLRHVMREVEAISRGEGDLTRRLDVRGHDELSHLAASFNHLMERIQRMLKSVAGSSMQLSASFAELSRVSDDTNRAVLKQQEETHLVINAINELAASVREVAENTARAADAALKADDQALSGRHMVNENSQAMEKLAEEVEQAALVIQELEQEAVGIGSVLAVIQSIAEQTNLLALNAAIEAARAGDQGRGFAVVADEVRTLAQRTQAATTQIQDAIARLQERTGRAVAVMARGRSSADDGLKKATRAGELLDSISASVAVIRDFNTQIASATEEQAAVTAEVGSNLNCIADLAKNTASGAEATDKATIHLTEEVEALQGRIMQFQLGGRMLDLESAKSKHQNWKVRLRAFLNNETMLTADQAASHTHCEFGRWYYSDGLHRFGDIPAMREIEAPHLELHKLIRAIIEAKNSGNTELAEELYFRVEPLSQRIVALMEQAEAQAADAGSV</sequence>
<evidence type="ECO:0000256" key="3">
    <source>
        <dbReference type="ARBA" id="ARBA00022692"/>
    </source>
</evidence>
<keyword evidence="3 9" id="KW-0812">Transmembrane</keyword>
<keyword evidence="5 9" id="KW-0472">Membrane</keyword>
<feature type="transmembrane region" description="Helical" evidence="9">
    <location>
        <begin position="37"/>
        <end position="56"/>
    </location>
</feature>
<dbReference type="Proteomes" id="UP000250928">
    <property type="component" value="Unassembled WGS sequence"/>
</dbReference>
<dbReference type="GO" id="GO:0007165">
    <property type="term" value="P:signal transduction"/>
    <property type="evidence" value="ECO:0007669"/>
    <property type="project" value="UniProtKB-KW"/>
</dbReference>
<dbReference type="InterPro" id="IPR004089">
    <property type="entry name" value="MCPsignal_dom"/>
</dbReference>
<name>A0A6N4DU60_9GAMM</name>
<dbReference type="Pfam" id="PF00015">
    <property type="entry name" value="MCPsignal"/>
    <property type="match status" value="1"/>
</dbReference>